<dbReference type="PANTHER" id="PTHR46796">
    <property type="entry name" value="HTH-TYPE TRANSCRIPTIONAL ACTIVATOR RHAS-RELATED"/>
    <property type="match status" value="1"/>
</dbReference>
<feature type="domain" description="HTH araC/xylS-type" evidence="4">
    <location>
        <begin position="157"/>
        <end position="257"/>
    </location>
</feature>
<reference evidence="5 6" key="1">
    <citation type="submission" date="2020-08" db="EMBL/GenBank/DDBJ databases">
        <title>Draft genome sequence of Parasphingopyxis sp. GrpM-11.</title>
        <authorList>
            <person name="Oh J."/>
            <person name="Roh D.-H."/>
        </authorList>
    </citation>
    <scope>NUCLEOTIDE SEQUENCE [LARGE SCALE GENOMIC DNA]</scope>
    <source>
        <strain evidence="5 6">GrpM-11</strain>
    </source>
</reference>
<comment type="caution">
    <text evidence="5">The sequence shown here is derived from an EMBL/GenBank/DDBJ whole genome shotgun (WGS) entry which is preliminary data.</text>
</comment>
<keyword evidence="1" id="KW-0805">Transcription regulation</keyword>
<dbReference type="InterPro" id="IPR018060">
    <property type="entry name" value="HTH_AraC"/>
</dbReference>
<evidence type="ECO:0000313" key="6">
    <source>
        <dbReference type="Proteomes" id="UP000564378"/>
    </source>
</evidence>
<dbReference type="PRINTS" id="PR00032">
    <property type="entry name" value="HTHARAC"/>
</dbReference>
<dbReference type="Gene3D" id="1.10.10.60">
    <property type="entry name" value="Homeodomain-like"/>
    <property type="match status" value="1"/>
</dbReference>
<protein>
    <submittedName>
        <fullName evidence="5">Helix-turn-helix domain-containing protein</fullName>
    </submittedName>
</protein>
<keyword evidence="2" id="KW-0238">DNA-binding</keyword>
<keyword evidence="6" id="KW-1185">Reference proteome</keyword>
<name>A0A842HXJ5_9SPHN</name>
<dbReference type="GO" id="GO:0003700">
    <property type="term" value="F:DNA-binding transcription factor activity"/>
    <property type="evidence" value="ECO:0007669"/>
    <property type="project" value="InterPro"/>
</dbReference>
<dbReference type="InterPro" id="IPR009057">
    <property type="entry name" value="Homeodomain-like_sf"/>
</dbReference>
<dbReference type="Pfam" id="PF12833">
    <property type="entry name" value="HTH_18"/>
    <property type="match status" value="1"/>
</dbReference>
<accession>A0A842HXJ5</accession>
<evidence type="ECO:0000256" key="1">
    <source>
        <dbReference type="ARBA" id="ARBA00023015"/>
    </source>
</evidence>
<proteinExistence type="predicted"/>
<evidence type="ECO:0000313" key="5">
    <source>
        <dbReference type="EMBL" id="MBC2777029.1"/>
    </source>
</evidence>
<evidence type="ECO:0000256" key="2">
    <source>
        <dbReference type="ARBA" id="ARBA00023125"/>
    </source>
</evidence>
<dbReference type="InterPro" id="IPR050204">
    <property type="entry name" value="AraC_XylS_family_regulators"/>
</dbReference>
<dbReference type="InterPro" id="IPR035418">
    <property type="entry name" value="AraC-bd_2"/>
</dbReference>
<keyword evidence="3" id="KW-0804">Transcription</keyword>
<dbReference type="InterPro" id="IPR020449">
    <property type="entry name" value="Tscrpt_reg_AraC-type_HTH"/>
</dbReference>
<organism evidence="5 6">
    <name type="scientific">Parasphingopyxis marina</name>
    <dbReference type="NCBI Taxonomy" id="2761622"/>
    <lineage>
        <taxon>Bacteria</taxon>
        <taxon>Pseudomonadati</taxon>
        <taxon>Pseudomonadota</taxon>
        <taxon>Alphaproteobacteria</taxon>
        <taxon>Sphingomonadales</taxon>
        <taxon>Sphingomonadaceae</taxon>
        <taxon>Parasphingopyxis</taxon>
    </lineage>
</organism>
<dbReference type="PROSITE" id="PS01124">
    <property type="entry name" value="HTH_ARAC_FAMILY_2"/>
    <property type="match status" value="1"/>
</dbReference>
<dbReference type="EMBL" id="JACJVJ010000001">
    <property type="protein sequence ID" value="MBC2777029.1"/>
    <property type="molecule type" value="Genomic_DNA"/>
</dbReference>
<dbReference type="SUPFAM" id="SSF46689">
    <property type="entry name" value="Homeodomain-like"/>
    <property type="match status" value="1"/>
</dbReference>
<dbReference type="SMART" id="SM00342">
    <property type="entry name" value="HTH_ARAC"/>
    <property type="match status" value="1"/>
</dbReference>
<dbReference type="AlphaFoldDB" id="A0A842HXJ5"/>
<dbReference type="RefSeq" id="WP_185800266.1">
    <property type="nucleotide sequence ID" value="NZ_JACJVJ010000001.1"/>
</dbReference>
<dbReference type="Proteomes" id="UP000564378">
    <property type="component" value="Unassembled WGS sequence"/>
</dbReference>
<gene>
    <name evidence="5" type="ORF">H6P80_05275</name>
</gene>
<dbReference type="PANTHER" id="PTHR46796:SF6">
    <property type="entry name" value="ARAC SUBFAMILY"/>
    <property type="match status" value="1"/>
</dbReference>
<sequence>MVENCNRLTTDLADVLPPEDSQDYLMMVMQLSGEVRIENRGHTNILRPGTLGLYRFSRNCDALYAEEGARQLVGIVPRQELTARTPSMTNILQRQFPHDSAVCSLAFNFLTGLYESAEHLGMTRPEMSDVAINLLQVAIAEQVVGSEGVSYRDKIRVRVRGYVDRHIHDPNLSVESVAAAMRCSSRHLQAIFADQEPLGRYIWRTRLERCAAVLREPGCAALSITEIAFSMGFSNASHFSRAFKARFGASPKSYRGCALH</sequence>
<evidence type="ECO:0000259" key="4">
    <source>
        <dbReference type="PROSITE" id="PS01124"/>
    </source>
</evidence>
<evidence type="ECO:0000256" key="3">
    <source>
        <dbReference type="ARBA" id="ARBA00023163"/>
    </source>
</evidence>
<dbReference type="GO" id="GO:0043565">
    <property type="term" value="F:sequence-specific DNA binding"/>
    <property type="evidence" value="ECO:0007669"/>
    <property type="project" value="InterPro"/>
</dbReference>
<dbReference type="Pfam" id="PF14525">
    <property type="entry name" value="AraC_binding_2"/>
    <property type="match status" value="1"/>
</dbReference>